<organism evidence="1">
    <name type="scientific">uncultured marine virus</name>
    <dbReference type="NCBI Taxonomy" id="186617"/>
    <lineage>
        <taxon>Viruses</taxon>
        <taxon>environmental samples</taxon>
    </lineage>
</organism>
<reference evidence="1" key="1">
    <citation type="journal article" date="2015" name="Front. Microbiol.">
        <title>Combining genomic sequencing methods to explore viral diversity and reveal potential virus-host interactions.</title>
        <authorList>
            <person name="Chow C.E."/>
            <person name="Winget D.M."/>
            <person name="White R.A.III."/>
            <person name="Hallam S.J."/>
            <person name="Suttle C.A."/>
        </authorList>
    </citation>
    <scope>NUCLEOTIDE SEQUENCE</scope>
    <source>
        <strain evidence="1">Anoxic2_2</strain>
    </source>
</reference>
<evidence type="ECO:0000313" key="1">
    <source>
        <dbReference type="EMBL" id="AKH46743.1"/>
    </source>
</evidence>
<name>A0A0F7L5D0_9VIRU</name>
<sequence>MESVLDLKALDHPLSNMPSIPYLNSDQTFLSGRMLKECSPQTMAQTFGRLSKPLPTLGVIDLNGNCLIQHGFYPKIESGFTLSDILQKEVPETYFLSEKAMEGVMKGQSSPQMLDVCKGEDTQEDTTQV</sequence>
<dbReference type="GO" id="GO:0008168">
    <property type="term" value="F:methyltransferase activity"/>
    <property type="evidence" value="ECO:0007669"/>
    <property type="project" value="UniProtKB-KW"/>
</dbReference>
<dbReference type="EMBL" id="KR029586">
    <property type="protein sequence ID" value="AKH46743.1"/>
    <property type="molecule type" value="Genomic_DNA"/>
</dbReference>
<keyword evidence="1" id="KW-0808">Transferase</keyword>
<proteinExistence type="predicted"/>
<accession>A0A0F7L5D0</accession>
<keyword evidence="1" id="KW-0489">Methyltransferase</keyword>
<protein>
    <submittedName>
        <fullName evidence="1">DNA-methyltransferase</fullName>
    </submittedName>
</protein>
<reference evidence="1" key="2">
    <citation type="submission" date="2015-03" db="EMBL/GenBank/DDBJ databases">
        <authorList>
            <person name="Chow C.-E.T."/>
            <person name="Winget D.M."/>
            <person name="White R.A.III."/>
            <person name="Hallam S.J."/>
            <person name="Suttle C.A."/>
        </authorList>
    </citation>
    <scope>NUCLEOTIDE SEQUENCE</scope>
    <source>
        <strain evidence="1">Anoxic2_2</strain>
    </source>
</reference>
<dbReference type="GO" id="GO:0032259">
    <property type="term" value="P:methylation"/>
    <property type="evidence" value="ECO:0007669"/>
    <property type="project" value="UniProtKB-KW"/>
</dbReference>